<sequence>MAVVRSRSSLLALALLAATASLGARWAFVPSPAAQTEASSAQLRGASAAVAAAAVAAAPLAAGAEDKLIDYNMAGEFTQFFVAGYFGLTSAFTAVAFLSYLVLTKLKII</sequence>
<evidence type="ECO:0000256" key="2">
    <source>
        <dbReference type="SAM" id="SignalP"/>
    </source>
</evidence>
<name>A0A7S1MP22_ALECA</name>
<dbReference type="EMBL" id="HBGE01041653">
    <property type="protein sequence ID" value="CAD9137252.1"/>
    <property type="molecule type" value="Transcribed_RNA"/>
</dbReference>
<gene>
    <name evidence="3" type="ORF">ACAT0790_LOCUS25152</name>
</gene>
<keyword evidence="1" id="KW-1133">Transmembrane helix</keyword>
<proteinExistence type="predicted"/>
<feature type="signal peptide" evidence="2">
    <location>
        <begin position="1"/>
        <end position="23"/>
    </location>
</feature>
<reference evidence="3" key="1">
    <citation type="submission" date="2021-01" db="EMBL/GenBank/DDBJ databases">
        <authorList>
            <person name="Corre E."/>
            <person name="Pelletier E."/>
            <person name="Niang G."/>
            <person name="Scheremetjew M."/>
            <person name="Finn R."/>
            <person name="Kale V."/>
            <person name="Holt S."/>
            <person name="Cochrane G."/>
            <person name="Meng A."/>
            <person name="Brown T."/>
            <person name="Cohen L."/>
        </authorList>
    </citation>
    <scope>NUCLEOTIDE SEQUENCE</scope>
    <source>
        <strain evidence="3">OF101</strain>
    </source>
</reference>
<protein>
    <submittedName>
        <fullName evidence="3">Uncharacterized protein</fullName>
    </submittedName>
</protein>
<keyword evidence="1" id="KW-0812">Transmembrane</keyword>
<keyword evidence="1" id="KW-0472">Membrane</keyword>
<feature type="transmembrane region" description="Helical" evidence="1">
    <location>
        <begin position="80"/>
        <end position="103"/>
    </location>
</feature>
<evidence type="ECO:0000256" key="1">
    <source>
        <dbReference type="SAM" id="Phobius"/>
    </source>
</evidence>
<evidence type="ECO:0000313" key="3">
    <source>
        <dbReference type="EMBL" id="CAD9137252.1"/>
    </source>
</evidence>
<feature type="chain" id="PRO_5030889859" evidence="2">
    <location>
        <begin position="24"/>
        <end position="109"/>
    </location>
</feature>
<dbReference type="AlphaFoldDB" id="A0A7S1MP22"/>
<accession>A0A7S1MP22</accession>
<organism evidence="3">
    <name type="scientific">Alexandrium catenella</name>
    <name type="common">Red tide dinoflagellate</name>
    <name type="synonym">Gonyaulax catenella</name>
    <dbReference type="NCBI Taxonomy" id="2925"/>
    <lineage>
        <taxon>Eukaryota</taxon>
        <taxon>Sar</taxon>
        <taxon>Alveolata</taxon>
        <taxon>Dinophyceae</taxon>
        <taxon>Gonyaulacales</taxon>
        <taxon>Pyrocystaceae</taxon>
        <taxon>Alexandrium</taxon>
    </lineage>
</organism>
<keyword evidence="2" id="KW-0732">Signal</keyword>